<reference evidence="3" key="1">
    <citation type="submission" date="2018-07" db="EMBL/GenBank/DDBJ databases">
        <authorList>
            <person name="Zhao J."/>
        </authorList>
    </citation>
    <scope>NUCLEOTIDE SEQUENCE [LARGE SCALE GENOMIC DNA]</scope>
    <source>
        <strain evidence="3">GSSD-12</strain>
    </source>
</reference>
<feature type="region of interest" description="Disordered" evidence="1">
    <location>
        <begin position="1"/>
        <end position="20"/>
    </location>
</feature>
<feature type="compositionally biased region" description="Polar residues" evidence="1">
    <location>
        <begin position="118"/>
        <end position="132"/>
    </location>
</feature>
<dbReference type="EMBL" id="CP031194">
    <property type="protein sequence ID" value="AXG79212.1"/>
    <property type="molecule type" value="Genomic_DNA"/>
</dbReference>
<feature type="region of interest" description="Disordered" evidence="1">
    <location>
        <begin position="91"/>
        <end position="132"/>
    </location>
</feature>
<organism evidence="2 3">
    <name type="scientific">Streptomyces paludis</name>
    <dbReference type="NCBI Taxonomy" id="2282738"/>
    <lineage>
        <taxon>Bacteria</taxon>
        <taxon>Bacillati</taxon>
        <taxon>Actinomycetota</taxon>
        <taxon>Actinomycetes</taxon>
        <taxon>Kitasatosporales</taxon>
        <taxon>Streptomycetaceae</taxon>
        <taxon>Streptomyces</taxon>
    </lineage>
</organism>
<dbReference type="AlphaFoldDB" id="A0A345HR88"/>
<dbReference type="OrthoDB" id="4717569at2"/>
<dbReference type="Proteomes" id="UP000253868">
    <property type="component" value="Chromosome"/>
</dbReference>
<proteinExistence type="predicted"/>
<gene>
    <name evidence="2" type="ORF">DVK44_17840</name>
</gene>
<evidence type="ECO:0000256" key="1">
    <source>
        <dbReference type="SAM" id="MobiDB-lite"/>
    </source>
</evidence>
<evidence type="ECO:0000313" key="3">
    <source>
        <dbReference type="Proteomes" id="UP000253868"/>
    </source>
</evidence>
<evidence type="ECO:0000313" key="2">
    <source>
        <dbReference type="EMBL" id="AXG79212.1"/>
    </source>
</evidence>
<name>A0A345HR88_9ACTN</name>
<sequence>MKCSSTTPEFQDRGEAGDHSVSVSVDAWAGRSGDGTELFGAPFSLALGEHLGEGPDVAGERVKFGAVGQCRLRGTRPRPWHHWLRYVRSRRSRPRTPPLRLRPTGTAAPSQVGCGRQPSLNVRISRKLSQNP</sequence>
<protein>
    <submittedName>
        <fullName evidence="2">Uncharacterized protein</fullName>
    </submittedName>
</protein>
<accession>A0A345HR88</accession>
<dbReference type="KEGG" id="spad:DVK44_17840"/>
<keyword evidence="3" id="KW-1185">Reference proteome</keyword>